<dbReference type="SUPFAM" id="SSF52833">
    <property type="entry name" value="Thioredoxin-like"/>
    <property type="match status" value="1"/>
</dbReference>
<name>A0AAV5UKP5_9BILA</name>
<organism evidence="1 2">
    <name type="scientific">Pristionchus entomophagus</name>
    <dbReference type="NCBI Taxonomy" id="358040"/>
    <lineage>
        <taxon>Eukaryota</taxon>
        <taxon>Metazoa</taxon>
        <taxon>Ecdysozoa</taxon>
        <taxon>Nematoda</taxon>
        <taxon>Chromadorea</taxon>
        <taxon>Rhabditida</taxon>
        <taxon>Rhabditina</taxon>
        <taxon>Diplogasteromorpha</taxon>
        <taxon>Diplogasteroidea</taxon>
        <taxon>Neodiplogasteridae</taxon>
        <taxon>Pristionchus</taxon>
    </lineage>
</organism>
<dbReference type="EMBL" id="BTSX01000006">
    <property type="protein sequence ID" value="GMT06510.1"/>
    <property type="molecule type" value="Genomic_DNA"/>
</dbReference>
<reference evidence="1" key="1">
    <citation type="submission" date="2023-10" db="EMBL/GenBank/DDBJ databases">
        <title>Genome assembly of Pristionchus species.</title>
        <authorList>
            <person name="Yoshida K."/>
            <person name="Sommer R.J."/>
        </authorList>
    </citation>
    <scope>NUCLEOTIDE SEQUENCE</scope>
    <source>
        <strain evidence="1">RS0144</strain>
    </source>
</reference>
<keyword evidence="2" id="KW-1185">Reference proteome</keyword>
<dbReference type="AlphaFoldDB" id="A0AAV5UKP5"/>
<dbReference type="Proteomes" id="UP001432027">
    <property type="component" value="Unassembled WGS sequence"/>
</dbReference>
<dbReference type="PANTHER" id="PTHR46497">
    <property type="entry name" value="THIOREDOXIN DOMAIN-CONTAINING PROTEIN 11"/>
    <property type="match status" value="1"/>
</dbReference>
<evidence type="ECO:0000313" key="1">
    <source>
        <dbReference type="EMBL" id="GMT06510.1"/>
    </source>
</evidence>
<protein>
    <submittedName>
        <fullName evidence="1">Uncharacterized protein</fullName>
    </submittedName>
</protein>
<dbReference type="InterPro" id="IPR052792">
    <property type="entry name" value="Thioredoxin_dom-contain_11"/>
</dbReference>
<accession>A0AAV5UKP5</accession>
<proteinExistence type="predicted"/>
<dbReference type="InterPro" id="IPR036249">
    <property type="entry name" value="Thioredoxin-like_sf"/>
</dbReference>
<gene>
    <name evidence="1" type="ORF">PENTCL1PPCAC_28684</name>
</gene>
<comment type="caution">
    <text evidence="1">The sequence shown here is derived from an EMBL/GenBank/DDBJ whole genome shotgun (WGS) entry which is preliminary data.</text>
</comment>
<feature type="non-terminal residue" evidence="1">
    <location>
        <position position="1"/>
    </location>
</feature>
<dbReference type="PANTHER" id="PTHR46497:SF1">
    <property type="entry name" value="THIOREDOXIN DOMAIN-CONTAINING PROTEIN 11"/>
    <property type="match status" value="1"/>
</dbReference>
<sequence>ARSGEFVSHVPSECVLPAMDREQEEAASVPSSPTDNPVLNDITVEWIEEESNLICDLATIDATFDVCNIRQSRNQLNSDDSYLFEDFLTRNEPSKSQNSIILSCKDDIQKPKRASLFKKIDRNAMAVSLLAVFLFSFFFDAKSNPPAFEQAEVCSNAPDNFAGNYFVKDRDQAYHVHHSVHSQTYNLIFVYSHMSLRSRKWIKIINKMERMMRYDRKFGFYTCRCFETNDSCQRVFGVQAKTPAVVLYHKGRYYHYAGRLSIDHVWSWLERMMSPVEIVYDLEDYYQKFLKYDITFTAHFPFQKVGRSFRTNPLFSSYERIALERTTGTPDSLRTRFFVVLNRTLAEYLKVEEPGTILFQSLLGRYEYLGPGWKESDLASYIFHWDRAGFRVPFMYKGIHPENRYKLQSNRYFTKLTNGTTIILFSRHDGLYYPGNYDVTAFREIALEYNDCDLRPEWQWRTPKKIYHPRRYAAAMDELHSTRQQEMIEDRQVYERTKREEIIRSCCKDANNRRSMRSLCSCCHIETGWKGDKWKCDLDSCARSNSSDFFESDTCDLLEMNRDEILGECCKILRISERPGRLHPQEQVRRIAQRHQVALRGFLGLSLDDQRVSRAGIDAPRNMTLWKYGCKIDNPLRFIIVDTKRSPSLARRLGVNPRSAPRVAIVDAEEERVAFMDWQFSRSRQALRLFIASFHTGELDWSPLVNGEFPQHQRADTDASGHQIPESEGTLKMKELDYGGLIELTTKTILERDAVLFLTGGVSHAASMVLNFQMYETINFFKEKNIPVDFYSFDITRFNLPYNFKMNRFPSVYFLPADRPLDSFEFPRGLQFTSSNLVYFALASLSDSVRWKALLSGDRPNYNLIRHLRARIEETERILRRRRGLSRQSVKRLASKVRASRLFLAYLHHSNAEEEFSRVLVALQQTMSSPFSPASAT</sequence>
<evidence type="ECO:0000313" key="2">
    <source>
        <dbReference type="Proteomes" id="UP001432027"/>
    </source>
</evidence>